<evidence type="ECO:0000313" key="3">
    <source>
        <dbReference type="Proteomes" id="UP000579153"/>
    </source>
</evidence>
<protein>
    <submittedName>
        <fullName evidence="2">Transcriptional regulator GlxA family with amidase domain</fullName>
    </submittedName>
</protein>
<sequence length="142" mass="14866">MSRSRRGSIDVPIFEVAIPCEVFGRARLDLADPWPYDSTVCAAEPGRTTIGAGFVAGTVHGLDELATAHTVIVPACADVHDAQPPGLVAAVRAAHEAGARVVSLCSGAFVLAAAGLLDGRRTTVHWLYADLLARRFPPPVPC</sequence>
<name>A0A7W9G8B8_9ACTN</name>
<dbReference type="EMBL" id="JACHMB010000001">
    <property type="protein sequence ID" value="MBB5779085.1"/>
    <property type="molecule type" value="Genomic_DNA"/>
</dbReference>
<gene>
    <name evidence="2" type="ORF">HD596_005841</name>
</gene>
<reference evidence="2 3" key="1">
    <citation type="submission" date="2020-08" db="EMBL/GenBank/DDBJ databases">
        <title>Sequencing the genomes of 1000 actinobacteria strains.</title>
        <authorList>
            <person name="Klenk H.-P."/>
        </authorList>
    </citation>
    <scope>NUCLEOTIDE SEQUENCE [LARGE SCALE GENOMIC DNA]</scope>
    <source>
        <strain evidence="2 3">DSM 45507</strain>
    </source>
</reference>
<dbReference type="Gene3D" id="3.40.50.880">
    <property type="match status" value="1"/>
</dbReference>
<comment type="caution">
    <text evidence="2">The sequence shown here is derived from an EMBL/GenBank/DDBJ whole genome shotgun (WGS) entry which is preliminary data.</text>
</comment>
<dbReference type="PANTHER" id="PTHR43130">
    <property type="entry name" value="ARAC-FAMILY TRANSCRIPTIONAL REGULATOR"/>
    <property type="match status" value="1"/>
</dbReference>
<evidence type="ECO:0000259" key="1">
    <source>
        <dbReference type="Pfam" id="PF01965"/>
    </source>
</evidence>
<dbReference type="AlphaFoldDB" id="A0A7W9G8B8"/>
<dbReference type="InterPro" id="IPR052158">
    <property type="entry name" value="INH-QAR"/>
</dbReference>
<dbReference type="GO" id="GO:0006355">
    <property type="term" value="P:regulation of DNA-templated transcription"/>
    <property type="evidence" value="ECO:0007669"/>
    <property type="project" value="TreeGrafter"/>
</dbReference>
<dbReference type="InterPro" id="IPR029062">
    <property type="entry name" value="Class_I_gatase-like"/>
</dbReference>
<keyword evidence="3" id="KW-1185">Reference proteome</keyword>
<dbReference type="InterPro" id="IPR002818">
    <property type="entry name" value="DJ-1/PfpI"/>
</dbReference>
<dbReference type="Proteomes" id="UP000579153">
    <property type="component" value="Unassembled WGS sequence"/>
</dbReference>
<dbReference type="SUPFAM" id="SSF52317">
    <property type="entry name" value="Class I glutamine amidotransferase-like"/>
    <property type="match status" value="1"/>
</dbReference>
<proteinExistence type="predicted"/>
<accession>A0A7W9G8B8</accession>
<evidence type="ECO:0000313" key="2">
    <source>
        <dbReference type="EMBL" id="MBB5779085.1"/>
    </source>
</evidence>
<dbReference type="PANTHER" id="PTHR43130:SF3">
    <property type="entry name" value="HTH-TYPE TRANSCRIPTIONAL REGULATOR RV1931C"/>
    <property type="match status" value="1"/>
</dbReference>
<dbReference type="Pfam" id="PF01965">
    <property type="entry name" value="DJ-1_PfpI"/>
    <property type="match status" value="1"/>
</dbReference>
<dbReference type="RefSeq" id="WP_313044911.1">
    <property type="nucleotide sequence ID" value="NZ_JACHMB010000001.1"/>
</dbReference>
<organism evidence="2 3">
    <name type="scientific">Nonomuraea jabiensis</name>
    <dbReference type="NCBI Taxonomy" id="882448"/>
    <lineage>
        <taxon>Bacteria</taxon>
        <taxon>Bacillati</taxon>
        <taxon>Actinomycetota</taxon>
        <taxon>Actinomycetes</taxon>
        <taxon>Streptosporangiales</taxon>
        <taxon>Streptosporangiaceae</taxon>
        <taxon>Nonomuraea</taxon>
    </lineage>
</organism>
<feature type="domain" description="DJ-1/PfpI" evidence="1">
    <location>
        <begin position="82"/>
        <end position="132"/>
    </location>
</feature>